<dbReference type="SUPFAM" id="SSF46785">
    <property type="entry name" value="Winged helix' DNA-binding domain"/>
    <property type="match status" value="1"/>
</dbReference>
<dbReference type="InterPro" id="IPR050950">
    <property type="entry name" value="HTH-type_LysR_regulators"/>
</dbReference>
<keyword evidence="2" id="KW-0805">Transcription regulation</keyword>
<dbReference type="OrthoDB" id="9803030at2"/>
<dbReference type="InterPro" id="IPR036388">
    <property type="entry name" value="WH-like_DNA-bd_sf"/>
</dbReference>
<dbReference type="Pfam" id="PF00126">
    <property type="entry name" value="HTH_1"/>
    <property type="match status" value="1"/>
</dbReference>
<dbReference type="Proteomes" id="UP000003635">
    <property type="component" value="Unassembled WGS sequence"/>
</dbReference>
<reference evidence="6 7" key="1">
    <citation type="journal article" date="2010" name="J. Bacteriol.">
        <title>Genome sequences of Oceanicola granulosus HTCC2516(T) and Oceanicola batsensis HTCC2597(TDelta).</title>
        <authorList>
            <person name="Thrash J.C."/>
            <person name="Cho J.C."/>
            <person name="Vergin K.L."/>
            <person name="Giovannoni S.J."/>
        </authorList>
    </citation>
    <scope>NUCLEOTIDE SEQUENCE [LARGE SCALE GENOMIC DNA]</scope>
    <source>
        <strain evidence="7">ATCC BAA-861 / DSM 15982 / KCTC 12143 / HTCC2516</strain>
    </source>
</reference>
<dbReference type="EMBL" id="AAOT01000017">
    <property type="protein sequence ID" value="EAR51145.1"/>
    <property type="molecule type" value="Genomic_DNA"/>
</dbReference>
<gene>
    <name evidence="6" type="ORF">OG2516_18285</name>
</gene>
<dbReference type="eggNOG" id="COG0583">
    <property type="taxonomic scope" value="Bacteria"/>
</dbReference>
<dbReference type="PANTHER" id="PTHR30419:SF8">
    <property type="entry name" value="NITROGEN ASSIMILATION TRANSCRIPTIONAL ACTIVATOR-RELATED"/>
    <property type="match status" value="1"/>
</dbReference>
<dbReference type="Gene3D" id="1.10.10.10">
    <property type="entry name" value="Winged helix-like DNA-binding domain superfamily/Winged helix DNA-binding domain"/>
    <property type="match status" value="1"/>
</dbReference>
<accession>Q2CEI7</accession>
<evidence type="ECO:0000256" key="1">
    <source>
        <dbReference type="ARBA" id="ARBA00009437"/>
    </source>
</evidence>
<feature type="domain" description="HTH lysR-type" evidence="5">
    <location>
        <begin position="3"/>
        <end position="60"/>
    </location>
</feature>
<dbReference type="Pfam" id="PF03466">
    <property type="entry name" value="LysR_substrate"/>
    <property type="match status" value="1"/>
</dbReference>
<proteinExistence type="inferred from homology"/>
<dbReference type="HOGENOM" id="CLU_039613_6_0_5"/>
<evidence type="ECO:0000313" key="7">
    <source>
        <dbReference type="Proteomes" id="UP000003635"/>
    </source>
</evidence>
<comment type="caution">
    <text evidence="6">The sequence shown here is derived from an EMBL/GenBank/DDBJ whole genome shotgun (WGS) entry which is preliminary data.</text>
</comment>
<dbReference type="InterPro" id="IPR000847">
    <property type="entry name" value="LysR_HTH_N"/>
</dbReference>
<organism evidence="6 7">
    <name type="scientific">Oceanicola granulosus (strain ATCC BAA-861 / DSM 15982 / KCTC 12143 / HTCC2516)</name>
    <dbReference type="NCBI Taxonomy" id="314256"/>
    <lineage>
        <taxon>Bacteria</taxon>
        <taxon>Pseudomonadati</taxon>
        <taxon>Pseudomonadota</taxon>
        <taxon>Alphaproteobacteria</taxon>
        <taxon>Rhodobacterales</taxon>
        <taxon>Roseobacteraceae</taxon>
        <taxon>Oceanicola</taxon>
    </lineage>
</organism>
<dbReference type="PROSITE" id="PS50931">
    <property type="entry name" value="HTH_LYSR"/>
    <property type="match status" value="1"/>
</dbReference>
<sequence>MIDLMTHLFRLQAIVEEGSMRRAALHLNLTQPALTRSVQLIEERLGQPLLERHARGVEPTAFGREVLSSVMRLSRQWELAEQELLAATTSAKRVLRLEAGPLWRMVVLPAILGPLKEKHPDLRIELTNLRPAESSKNVIEGKIDVLCGGLQFVADLPPTMQHRAFTHFHDRVTARADHPLFARIPKSGQLPPEVLLDYPWLVYTGDPIYELETAHAATERLGREPDVRISCESLASALRVLQQSNCVSILPDGALADLSGPPLVPVPVSLGRRRAPSGVIFREEMLDWPPLTDLLSACEEFFGTRGYVLDGTAPTQPDTAEATP</sequence>
<comment type="similarity">
    <text evidence="1">Belongs to the LysR transcriptional regulatory family.</text>
</comment>
<dbReference type="PRINTS" id="PR00039">
    <property type="entry name" value="HTHLYSR"/>
</dbReference>
<protein>
    <submittedName>
        <fullName evidence="6">Transcriptional regulator</fullName>
    </submittedName>
</protein>
<dbReference type="Gene3D" id="3.40.190.10">
    <property type="entry name" value="Periplasmic binding protein-like II"/>
    <property type="match status" value="2"/>
</dbReference>
<dbReference type="GO" id="GO:0003677">
    <property type="term" value="F:DNA binding"/>
    <property type="evidence" value="ECO:0007669"/>
    <property type="project" value="UniProtKB-KW"/>
</dbReference>
<name>Q2CEI7_OCEGH</name>
<dbReference type="AlphaFoldDB" id="Q2CEI7"/>
<evidence type="ECO:0000256" key="3">
    <source>
        <dbReference type="ARBA" id="ARBA00023125"/>
    </source>
</evidence>
<dbReference type="PANTHER" id="PTHR30419">
    <property type="entry name" value="HTH-TYPE TRANSCRIPTIONAL REGULATOR YBHD"/>
    <property type="match status" value="1"/>
</dbReference>
<keyword evidence="7" id="KW-1185">Reference proteome</keyword>
<keyword evidence="3" id="KW-0238">DNA-binding</keyword>
<dbReference type="GO" id="GO:0003700">
    <property type="term" value="F:DNA-binding transcription factor activity"/>
    <property type="evidence" value="ECO:0007669"/>
    <property type="project" value="InterPro"/>
</dbReference>
<dbReference type="SUPFAM" id="SSF53850">
    <property type="entry name" value="Periplasmic binding protein-like II"/>
    <property type="match status" value="1"/>
</dbReference>
<dbReference type="InterPro" id="IPR036390">
    <property type="entry name" value="WH_DNA-bd_sf"/>
</dbReference>
<evidence type="ECO:0000256" key="2">
    <source>
        <dbReference type="ARBA" id="ARBA00023015"/>
    </source>
</evidence>
<keyword evidence="4" id="KW-0804">Transcription</keyword>
<evidence type="ECO:0000256" key="4">
    <source>
        <dbReference type="ARBA" id="ARBA00023163"/>
    </source>
</evidence>
<evidence type="ECO:0000259" key="5">
    <source>
        <dbReference type="PROSITE" id="PS50931"/>
    </source>
</evidence>
<dbReference type="RefSeq" id="WP_007257125.1">
    <property type="nucleotide sequence ID" value="NZ_CH724110.1"/>
</dbReference>
<dbReference type="STRING" id="314256.OG2516_18285"/>
<dbReference type="InterPro" id="IPR005119">
    <property type="entry name" value="LysR_subst-bd"/>
</dbReference>
<evidence type="ECO:0000313" key="6">
    <source>
        <dbReference type="EMBL" id="EAR51145.1"/>
    </source>
</evidence>
<dbReference type="GO" id="GO:0005829">
    <property type="term" value="C:cytosol"/>
    <property type="evidence" value="ECO:0007669"/>
    <property type="project" value="TreeGrafter"/>
</dbReference>